<dbReference type="Proteomes" id="UP000256970">
    <property type="component" value="Unassembled WGS sequence"/>
</dbReference>
<organism evidence="5 7">
    <name type="scientific">Tetradesmus obliquus</name>
    <name type="common">Green alga</name>
    <name type="synonym">Acutodesmus obliquus</name>
    <dbReference type="NCBI Taxonomy" id="3088"/>
    <lineage>
        <taxon>Eukaryota</taxon>
        <taxon>Viridiplantae</taxon>
        <taxon>Chlorophyta</taxon>
        <taxon>core chlorophytes</taxon>
        <taxon>Chlorophyceae</taxon>
        <taxon>CS clade</taxon>
        <taxon>Sphaeropleales</taxon>
        <taxon>Scenedesmaceae</taxon>
        <taxon>Tetradesmus</taxon>
    </lineage>
</organism>
<dbReference type="Gene3D" id="3.30.1160.10">
    <property type="entry name" value="Cyanate lyase, C-terminal domain"/>
    <property type="match status" value="1"/>
</dbReference>
<dbReference type="GO" id="GO:0003677">
    <property type="term" value="F:DNA binding"/>
    <property type="evidence" value="ECO:0007669"/>
    <property type="project" value="InterPro"/>
</dbReference>
<dbReference type="PANTHER" id="PTHR34186">
    <property type="entry name" value="CYANATE HYDRATASE"/>
    <property type="match status" value="1"/>
</dbReference>
<evidence type="ECO:0000256" key="2">
    <source>
        <dbReference type="ARBA" id="ARBA00023239"/>
    </source>
</evidence>
<dbReference type="InterPro" id="IPR010982">
    <property type="entry name" value="Lambda_DNA-bd_dom_sf"/>
</dbReference>
<reference evidence="5 7" key="1">
    <citation type="submission" date="2016-10" db="EMBL/GenBank/DDBJ databases">
        <authorList>
            <person name="Cai Z."/>
        </authorList>
    </citation>
    <scope>NUCLEOTIDE SEQUENCE [LARGE SCALE GENOMIC DNA]</scope>
</reference>
<feature type="active site" evidence="3">
    <location>
        <position position="130"/>
    </location>
</feature>
<keyword evidence="2 3" id="KW-0456">Lyase</keyword>
<dbReference type="Gene3D" id="1.10.260.40">
    <property type="entry name" value="lambda repressor-like DNA-binding domains"/>
    <property type="match status" value="1"/>
</dbReference>
<dbReference type="InterPro" id="IPR036581">
    <property type="entry name" value="Cyanate_lyase_C_sf"/>
</dbReference>
<feature type="active site" evidence="3">
    <location>
        <position position="133"/>
    </location>
</feature>
<proteinExistence type="inferred from homology"/>
<evidence type="ECO:0000313" key="7">
    <source>
        <dbReference type="Proteomes" id="UP000256970"/>
    </source>
</evidence>
<evidence type="ECO:0000256" key="3">
    <source>
        <dbReference type="HAMAP-Rule" id="MF_03139"/>
    </source>
</evidence>
<dbReference type="InterPro" id="IPR008076">
    <property type="entry name" value="Cyanase"/>
</dbReference>
<comment type="catalytic activity">
    <reaction evidence="3">
        <text>cyanate + hydrogencarbonate + 3 H(+) = NH4(+) + 2 CO2</text>
        <dbReference type="Rhea" id="RHEA:11120"/>
        <dbReference type="ChEBI" id="CHEBI:15378"/>
        <dbReference type="ChEBI" id="CHEBI:16526"/>
        <dbReference type="ChEBI" id="CHEBI:17544"/>
        <dbReference type="ChEBI" id="CHEBI:28938"/>
        <dbReference type="ChEBI" id="CHEBI:29195"/>
        <dbReference type="EC" id="4.2.1.104"/>
    </reaction>
</comment>
<keyword evidence="7" id="KW-1185">Reference proteome</keyword>
<dbReference type="GO" id="GO:0008824">
    <property type="term" value="F:cyanate hydratase activity"/>
    <property type="evidence" value="ECO:0007669"/>
    <property type="project" value="UniProtKB-UniRule"/>
</dbReference>
<dbReference type="InterPro" id="IPR003712">
    <property type="entry name" value="Cyanate_lyase_C"/>
</dbReference>
<dbReference type="SUPFAM" id="SSF47413">
    <property type="entry name" value="lambda repressor-like DNA-binding domains"/>
    <property type="match status" value="1"/>
</dbReference>
<dbReference type="EMBL" id="FNXT01001254">
    <property type="protein sequence ID" value="SZX76310.1"/>
    <property type="molecule type" value="Genomic_DNA"/>
</dbReference>
<sequence length="202" mass="21559">MQAFRAHTVQHTRISRPQAVRCAASGKGPAVPGAALPAPPTAHSKAGHVSQLLAAKEASGKTFSQIAAEVGLTNVYTTQLFYGQQQLQPNTVSALRKAVPALSEADVAGMMRAPMRSYDPTILQEPAIYRLHEAITHGGEAIKALINEEFGDGIMSAIGFYATVDKMTGNEGEARVVITFNGKFLPYVEQKAAENVAQVKQQ</sequence>
<dbReference type="EC" id="4.2.1.104" evidence="3"/>
<protein>
    <recommendedName>
        <fullName evidence="3">Cyanate hydratase</fullName>
        <shortName evidence="3">Cyanase</shortName>
        <ecNumber evidence="3">4.2.1.104</ecNumber>
    </recommendedName>
    <alternativeName>
        <fullName evidence="3">Cyanate hydrolase</fullName>
    </alternativeName>
    <alternativeName>
        <fullName evidence="3">Cyanate lyase</fullName>
    </alternativeName>
</protein>
<gene>
    <name evidence="3" type="primary">CYN</name>
    <name evidence="6" type="ORF">BQ4739_LOCUS16700</name>
    <name evidence="5" type="ORF">BQ4739_LOCUS8962</name>
</gene>
<dbReference type="EMBL" id="FNXT01000869">
    <property type="protein sequence ID" value="SZX68623.1"/>
    <property type="molecule type" value="Genomic_DNA"/>
</dbReference>
<dbReference type="HAMAP" id="MF_00535">
    <property type="entry name" value="Cyanate_hydrat"/>
    <property type="match status" value="1"/>
</dbReference>
<dbReference type="PANTHER" id="PTHR34186:SF2">
    <property type="entry name" value="CYANATE HYDRATASE"/>
    <property type="match status" value="1"/>
</dbReference>
<comment type="similarity">
    <text evidence="3">Belongs to the cyanase family.</text>
</comment>
<dbReference type="SUPFAM" id="SSF55234">
    <property type="entry name" value="Cyanase C-terminal domain"/>
    <property type="match status" value="1"/>
</dbReference>
<name>A0A383VUS4_TETOB</name>
<evidence type="ECO:0000313" key="5">
    <source>
        <dbReference type="EMBL" id="SZX68623.1"/>
    </source>
</evidence>
<feature type="active site" evidence="3">
    <location>
        <position position="156"/>
    </location>
</feature>
<dbReference type="AlphaFoldDB" id="A0A383VUS4"/>
<accession>A0A383VUS4</accession>
<dbReference type="PRINTS" id="PR01693">
    <property type="entry name" value="CYANASE"/>
</dbReference>
<comment type="function">
    <text evidence="1 3">Catalyzes the reaction of cyanate with bicarbonate to produce ammonia and carbon dioxide.</text>
</comment>
<dbReference type="SMART" id="SM01116">
    <property type="entry name" value="Cyanate_lyase"/>
    <property type="match status" value="1"/>
</dbReference>
<dbReference type="STRING" id="3088.A0A383VUS4"/>
<feature type="domain" description="Cyanate lyase C-terminal" evidence="4">
    <location>
        <begin position="117"/>
        <end position="190"/>
    </location>
</feature>
<evidence type="ECO:0000259" key="4">
    <source>
        <dbReference type="SMART" id="SM01116"/>
    </source>
</evidence>
<dbReference type="Pfam" id="PF02560">
    <property type="entry name" value="Cyanate_lyase"/>
    <property type="match status" value="1"/>
</dbReference>
<evidence type="ECO:0000256" key="1">
    <source>
        <dbReference type="ARBA" id="ARBA00003561"/>
    </source>
</evidence>
<evidence type="ECO:0000313" key="6">
    <source>
        <dbReference type="EMBL" id="SZX76310.1"/>
    </source>
</evidence>